<keyword evidence="1" id="KW-1185">Reference proteome</keyword>
<accession>A0A915CKD5</accession>
<dbReference type="AlphaFoldDB" id="A0A915CKD5"/>
<sequence>MRRSTRFLWRFLVSVHSSILPRQRIWLDTAAWLHTSAAPPNQTLFCTRKQKSIVNDVKCGLSTAESKGNETSSDEGKSADPSLPPKELLFQIDWIFEVLVPAFMKAPIRSLLTVTNDDVVFEDRIFHYNFVGKSKLNAHVAKVRAYYRYLSPYNKVERLGSCIYEGEDVVVVLWRLSSLRSSFLSYLPKLFTKREDKMDVVEGAMDVHVTKDGRVYKIVNRKITASDLEGAKVMAEMKKEIDEESSQKERKKWVRELHDMMEKEATR</sequence>
<dbReference type="Proteomes" id="UP000887569">
    <property type="component" value="Unplaced"/>
</dbReference>
<evidence type="ECO:0000313" key="1">
    <source>
        <dbReference type="Proteomes" id="UP000887569"/>
    </source>
</evidence>
<protein>
    <submittedName>
        <fullName evidence="2">Uncharacterized protein</fullName>
    </submittedName>
</protein>
<dbReference type="WBParaSite" id="PgR318X_g002_t01">
    <property type="protein sequence ID" value="PgR318X_g002_t01"/>
    <property type="gene ID" value="PgR318X_g002"/>
</dbReference>
<reference evidence="2" key="1">
    <citation type="submission" date="2022-11" db="UniProtKB">
        <authorList>
            <consortium name="WormBaseParasite"/>
        </authorList>
    </citation>
    <scope>IDENTIFICATION</scope>
</reference>
<name>A0A915CKD5_PARUN</name>
<evidence type="ECO:0000313" key="2">
    <source>
        <dbReference type="WBParaSite" id="PgR318X_g002_t01"/>
    </source>
</evidence>
<organism evidence="1 2">
    <name type="scientific">Parascaris univalens</name>
    <name type="common">Nematode worm</name>
    <dbReference type="NCBI Taxonomy" id="6257"/>
    <lineage>
        <taxon>Eukaryota</taxon>
        <taxon>Metazoa</taxon>
        <taxon>Ecdysozoa</taxon>
        <taxon>Nematoda</taxon>
        <taxon>Chromadorea</taxon>
        <taxon>Rhabditida</taxon>
        <taxon>Spirurina</taxon>
        <taxon>Ascaridomorpha</taxon>
        <taxon>Ascaridoidea</taxon>
        <taxon>Ascarididae</taxon>
        <taxon>Parascaris</taxon>
    </lineage>
</organism>
<proteinExistence type="predicted"/>